<name>A0A2P8FVU2_9BACT</name>
<keyword evidence="8" id="KW-1133">Transmembrane helix</keyword>
<keyword evidence="3 7" id="KW-1134">Transmembrane beta strand</keyword>
<evidence type="ECO:0000256" key="3">
    <source>
        <dbReference type="ARBA" id="ARBA00022452"/>
    </source>
</evidence>
<dbReference type="InterPro" id="IPR023997">
    <property type="entry name" value="TonB-dep_OMP_SusC/RagA_CS"/>
</dbReference>
<dbReference type="InterPro" id="IPR012910">
    <property type="entry name" value="Plug_dom"/>
</dbReference>
<dbReference type="InterPro" id="IPR036942">
    <property type="entry name" value="Beta-barrel_TonB_sf"/>
</dbReference>
<keyword evidence="11" id="KW-1185">Reference proteome</keyword>
<dbReference type="InterPro" id="IPR023996">
    <property type="entry name" value="TonB-dep_OMP_SusC/RagA"/>
</dbReference>
<evidence type="ECO:0000256" key="8">
    <source>
        <dbReference type="SAM" id="Phobius"/>
    </source>
</evidence>
<organism evidence="10 11">
    <name type="scientific">Chitinophaga ginsengisoli</name>
    <dbReference type="NCBI Taxonomy" id="363837"/>
    <lineage>
        <taxon>Bacteria</taxon>
        <taxon>Pseudomonadati</taxon>
        <taxon>Bacteroidota</taxon>
        <taxon>Chitinophagia</taxon>
        <taxon>Chitinophagales</taxon>
        <taxon>Chitinophagaceae</taxon>
        <taxon>Chitinophaga</taxon>
    </lineage>
</organism>
<dbReference type="AlphaFoldDB" id="A0A2P8FVU2"/>
<dbReference type="NCBIfam" id="TIGR04057">
    <property type="entry name" value="SusC_RagA_signa"/>
    <property type="match status" value="1"/>
</dbReference>
<keyword evidence="2 7" id="KW-0813">Transport</keyword>
<dbReference type="EMBL" id="PYGK01000012">
    <property type="protein sequence ID" value="PSL25829.1"/>
    <property type="molecule type" value="Genomic_DNA"/>
</dbReference>
<evidence type="ECO:0000259" key="9">
    <source>
        <dbReference type="Pfam" id="PF07715"/>
    </source>
</evidence>
<comment type="subcellular location">
    <subcellularLocation>
        <location evidence="1 7">Cell outer membrane</location>
        <topology evidence="1 7">Multi-pass membrane protein</topology>
    </subcellularLocation>
</comment>
<dbReference type="SUPFAM" id="SSF56935">
    <property type="entry name" value="Porins"/>
    <property type="match status" value="1"/>
</dbReference>
<evidence type="ECO:0000256" key="2">
    <source>
        <dbReference type="ARBA" id="ARBA00022448"/>
    </source>
</evidence>
<keyword evidence="5 7" id="KW-0472">Membrane</keyword>
<dbReference type="Gene3D" id="2.40.170.20">
    <property type="entry name" value="TonB-dependent receptor, beta-barrel domain"/>
    <property type="match status" value="1"/>
</dbReference>
<dbReference type="InterPro" id="IPR008969">
    <property type="entry name" value="CarboxyPept-like_regulatory"/>
</dbReference>
<gene>
    <name evidence="10" type="ORF">CLV42_11234</name>
</gene>
<dbReference type="Pfam" id="PF13715">
    <property type="entry name" value="CarbopepD_reg_2"/>
    <property type="match status" value="1"/>
</dbReference>
<proteinExistence type="inferred from homology"/>
<dbReference type="InterPro" id="IPR039426">
    <property type="entry name" value="TonB-dep_rcpt-like"/>
</dbReference>
<dbReference type="NCBIfam" id="TIGR04056">
    <property type="entry name" value="OMP_RagA_SusC"/>
    <property type="match status" value="1"/>
</dbReference>
<dbReference type="SUPFAM" id="SSF49464">
    <property type="entry name" value="Carboxypeptidase regulatory domain-like"/>
    <property type="match status" value="1"/>
</dbReference>
<comment type="similarity">
    <text evidence="7">Belongs to the TonB-dependent receptor family.</text>
</comment>
<protein>
    <submittedName>
        <fullName evidence="10">TonB-linked SusC/RagA family outer membrane protein</fullName>
    </submittedName>
</protein>
<keyword evidence="4 7" id="KW-0812">Transmembrane</keyword>
<evidence type="ECO:0000256" key="1">
    <source>
        <dbReference type="ARBA" id="ARBA00004571"/>
    </source>
</evidence>
<dbReference type="InterPro" id="IPR037066">
    <property type="entry name" value="Plug_dom_sf"/>
</dbReference>
<dbReference type="PROSITE" id="PS52016">
    <property type="entry name" value="TONB_DEPENDENT_REC_3"/>
    <property type="match status" value="1"/>
</dbReference>
<evidence type="ECO:0000256" key="6">
    <source>
        <dbReference type="ARBA" id="ARBA00023237"/>
    </source>
</evidence>
<evidence type="ECO:0000313" key="10">
    <source>
        <dbReference type="EMBL" id="PSL25829.1"/>
    </source>
</evidence>
<keyword evidence="6 7" id="KW-0998">Cell outer membrane</keyword>
<evidence type="ECO:0000313" key="11">
    <source>
        <dbReference type="Proteomes" id="UP000240978"/>
    </source>
</evidence>
<dbReference type="Gene3D" id="2.170.130.10">
    <property type="entry name" value="TonB-dependent receptor, plug domain"/>
    <property type="match status" value="1"/>
</dbReference>
<feature type="transmembrane region" description="Helical" evidence="8">
    <location>
        <begin position="47"/>
        <end position="64"/>
    </location>
</feature>
<dbReference type="GO" id="GO:0009279">
    <property type="term" value="C:cell outer membrane"/>
    <property type="evidence" value="ECO:0007669"/>
    <property type="project" value="UniProtKB-SubCell"/>
</dbReference>
<dbReference type="Pfam" id="PF07715">
    <property type="entry name" value="Plug"/>
    <property type="match status" value="1"/>
</dbReference>
<comment type="caution">
    <text evidence="10">The sequence shown here is derived from an EMBL/GenBank/DDBJ whole genome shotgun (WGS) entry which is preliminary data.</text>
</comment>
<dbReference type="Proteomes" id="UP000240978">
    <property type="component" value="Unassembled WGS sequence"/>
</dbReference>
<feature type="domain" description="TonB-dependent receptor plug" evidence="9">
    <location>
        <begin position="160"/>
        <end position="275"/>
    </location>
</feature>
<accession>A0A2P8FVU2</accession>
<evidence type="ECO:0000256" key="4">
    <source>
        <dbReference type="ARBA" id="ARBA00022692"/>
    </source>
</evidence>
<evidence type="ECO:0000256" key="5">
    <source>
        <dbReference type="ARBA" id="ARBA00023136"/>
    </source>
</evidence>
<dbReference type="Gene3D" id="2.60.40.1120">
    <property type="entry name" value="Carboxypeptidase-like, regulatory domain"/>
    <property type="match status" value="1"/>
</dbReference>
<dbReference type="FunFam" id="2.170.130.10:FF:000008">
    <property type="entry name" value="SusC/RagA family TonB-linked outer membrane protein"/>
    <property type="match status" value="1"/>
</dbReference>
<evidence type="ECO:0000256" key="7">
    <source>
        <dbReference type="PROSITE-ProRule" id="PRU01360"/>
    </source>
</evidence>
<sequence>MIHQIVCENLNQLIPCYVENAGKYGILVLIHFMPASQPRTTVMKKHVIHFLGIFPILLLPMMAFSQQLTVKGRVTGAENGEALPGVTVRVKGTTTGTVSGPDGAYSLSLKQSDLSLIFTFTGFVTQEVPVAGKSQLDVVLQTSKKDLDEVVVVGYGTQQKANVAGAIASVKTADLKQTPISNVVQGLQGRVSGVQITQNSAAPGGSISMRIRGVNSINGTSEPLYVVDGVQLSNSGGVGDISSLSIINPNDIESVAVLKDASATAIYGARAANGVVLITTKRGKAGKTVVSYDGYYGVQKTTRKMEMMNAAEFAALENEVFKTNIYDNPAALGEGVNWQDLIFRNAPMQNHQVTVAGGSEKTQFTLSGNYFKQDGVVINSDFTRYSFRLNFDHRVNDLLRVGASILTSYVVNNAIPTGSTSIDAGAVTQSILGAAMGAPPTLKPYREDGKIWPFGDQENGRYREVTNPIGLSMILNRDKINRTLGNIYAEISPLKGLTYRANFNPVLSGSLNDYYSPRAIMNSGDLAAGGGTAGKTNANTIVLLHESIITYETRIAKEHSLKVTGLFATQANSSNSNTISASKFPNDATLNEAVQLATERTVSSGRSRDRLDSYMGRINYGIRDKYLLDLIARVDGSTKFGKNNKYGFFPAAAIAWRASEEAFMKNSNTISNLKFRFSYGLTGNAGAIDAYKSLSLQGTTGMYYFNHSAMTGIRPTGIANEDLKWERSLQADFGFDLGLWKDRVNVTADIYHKKTDDLLFVKTLPGSSGYTEVTGNFASLENRGIELSADAIILDKAVRWSVAGNISLNRNKLTGLDGGLTEYAVSNYQVMRVGEPLGLFKTYVFDGIYQTGETVLEGSGSRTGGVKVRDLNKDKVISASDQEIVGNANPSFIYGFSTNLSFKRFDLSAFFSGTQGNKVYNLIRYSFENPLGSRNMYKELVNRWSPTNPSNEYVNGFQGGRIPLTDRFMEDGSFLRCKNITLGYRLPKIKNISSARVYVSANNLFTITDYTGFDPEVNTFGNSNKQIGVDNLVYPTARSFLLGLQVGF</sequence>
<reference evidence="10 11" key="1">
    <citation type="submission" date="2018-03" db="EMBL/GenBank/DDBJ databases">
        <title>Genomic Encyclopedia of Archaeal and Bacterial Type Strains, Phase II (KMG-II): from individual species to whole genera.</title>
        <authorList>
            <person name="Goeker M."/>
        </authorList>
    </citation>
    <scope>NUCLEOTIDE SEQUENCE [LARGE SCALE GENOMIC DNA]</scope>
    <source>
        <strain evidence="10 11">DSM 18107</strain>
    </source>
</reference>